<dbReference type="Gene3D" id="1.25.40.20">
    <property type="entry name" value="Ankyrin repeat-containing domain"/>
    <property type="match status" value="1"/>
</dbReference>
<evidence type="ECO:0000313" key="2">
    <source>
        <dbReference type="RefSeq" id="XP_005089333.1"/>
    </source>
</evidence>
<dbReference type="GeneID" id="101858981"/>
<dbReference type="Proteomes" id="UP000694888">
    <property type="component" value="Unplaced"/>
</dbReference>
<evidence type="ECO:0000313" key="1">
    <source>
        <dbReference type="Proteomes" id="UP000694888"/>
    </source>
</evidence>
<keyword evidence="1" id="KW-1185">Reference proteome</keyword>
<gene>
    <name evidence="2" type="primary">LOC101858981</name>
</gene>
<dbReference type="InterPro" id="IPR002110">
    <property type="entry name" value="Ankyrin_rpt"/>
</dbReference>
<dbReference type="SUPFAM" id="SSF48403">
    <property type="entry name" value="Ankyrin repeat"/>
    <property type="match status" value="1"/>
</dbReference>
<protein>
    <submittedName>
        <fullName evidence="2">Uncharacterized protein LOC101858981</fullName>
    </submittedName>
</protein>
<sequence>MSTNHAVTPDQRHNISLLLEAIQLHFESQNLKTRILKCQSQAIVQWKDGNGLDLLHHCILENNVIALVHLLNRGLFKPPYEPRIWPYLHLVACLGYRTFISTIIQDMKFQHEAVVLDWSVYSCAIKSKLHQQAPELQEAEKSKKLTPVDIAALFGNIQCVRLILDFWQVQNSSSEHRRKSNSTMAPTSYLTIACQVNSPNALRLLLQEHSDKKEALESAMRMGVPECIDVVLREGGSQDVKKAFQGMNLFHVLYSYRSCRTPNQYEAMVEITSVLLRHNQNVNACRPSRTFPLYSLLSHYPGGCSVDECAPYLIAALLVLVSAGADPNVDEILIEEKLRDPEQSTAFGRRPYSSAVHCLLCTLPLLKRDVEDTSSTDPIDQYVYSA</sequence>
<dbReference type="InterPro" id="IPR036770">
    <property type="entry name" value="Ankyrin_rpt-contain_sf"/>
</dbReference>
<proteinExistence type="predicted"/>
<name>A0ABM0JAP9_APLCA</name>
<accession>A0ABM0JAP9</accession>
<dbReference type="SMART" id="SM00248">
    <property type="entry name" value="ANK"/>
    <property type="match status" value="4"/>
</dbReference>
<dbReference type="RefSeq" id="XP_005089333.1">
    <property type="nucleotide sequence ID" value="XM_005089276.3"/>
</dbReference>
<organism evidence="1 2">
    <name type="scientific">Aplysia californica</name>
    <name type="common">California sea hare</name>
    <dbReference type="NCBI Taxonomy" id="6500"/>
    <lineage>
        <taxon>Eukaryota</taxon>
        <taxon>Metazoa</taxon>
        <taxon>Spiralia</taxon>
        <taxon>Lophotrochozoa</taxon>
        <taxon>Mollusca</taxon>
        <taxon>Gastropoda</taxon>
        <taxon>Heterobranchia</taxon>
        <taxon>Euthyneura</taxon>
        <taxon>Tectipleura</taxon>
        <taxon>Aplysiida</taxon>
        <taxon>Aplysioidea</taxon>
        <taxon>Aplysiidae</taxon>
        <taxon>Aplysia</taxon>
    </lineage>
</organism>
<reference evidence="2" key="1">
    <citation type="submission" date="2025-08" db="UniProtKB">
        <authorList>
            <consortium name="RefSeq"/>
        </authorList>
    </citation>
    <scope>IDENTIFICATION</scope>
</reference>